<accession>A0A9P6NU01</accession>
<feature type="region of interest" description="Disordered" evidence="3">
    <location>
        <begin position="1112"/>
        <end position="1168"/>
    </location>
</feature>
<evidence type="ECO:0000259" key="4">
    <source>
        <dbReference type="SMART" id="SM00775"/>
    </source>
</evidence>
<reference evidence="5" key="1">
    <citation type="submission" date="2013-11" db="EMBL/GenBank/DDBJ databases">
        <title>Genome sequence of the fusiform rust pathogen reveals effectors for host alternation and coevolution with pine.</title>
        <authorList>
            <consortium name="DOE Joint Genome Institute"/>
            <person name="Smith K."/>
            <person name="Pendleton A."/>
            <person name="Kubisiak T."/>
            <person name="Anderson C."/>
            <person name="Salamov A."/>
            <person name="Aerts A."/>
            <person name="Riley R."/>
            <person name="Clum A."/>
            <person name="Lindquist E."/>
            <person name="Ence D."/>
            <person name="Campbell M."/>
            <person name="Kronenberg Z."/>
            <person name="Feau N."/>
            <person name="Dhillon B."/>
            <person name="Hamelin R."/>
            <person name="Burleigh J."/>
            <person name="Smith J."/>
            <person name="Yandell M."/>
            <person name="Nelson C."/>
            <person name="Grigoriev I."/>
            <person name="Davis J."/>
        </authorList>
    </citation>
    <scope>NUCLEOTIDE SEQUENCE</scope>
    <source>
        <strain evidence="5">G11</strain>
    </source>
</reference>
<feature type="region of interest" description="Disordered" evidence="3">
    <location>
        <begin position="229"/>
        <end position="248"/>
    </location>
</feature>
<feature type="compositionally biased region" description="Polar residues" evidence="3">
    <location>
        <begin position="460"/>
        <end position="469"/>
    </location>
</feature>
<protein>
    <recommendedName>
        <fullName evidence="4">LNS2/PITP domain-containing protein</fullName>
    </recommendedName>
</protein>
<dbReference type="Pfam" id="PF04571">
    <property type="entry name" value="Lipin_N"/>
    <property type="match status" value="1"/>
</dbReference>
<feature type="region of interest" description="Disordered" evidence="3">
    <location>
        <begin position="562"/>
        <end position="605"/>
    </location>
</feature>
<dbReference type="SMART" id="SM00775">
    <property type="entry name" value="LNS2"/>
    <property type="match status" value="1"/>
</dbReference>
<evidence type="ECO:0000256" key="2">
    <source>
        <dbReference type="ARBA" id="ARBA00022553"/>
    </source>
</evidence>
<feature type="region of interest" description="Disordered" evidence="3">
    <location>
        <begin position="460"/>
        <end position="480"/>
    </location>
</feature>
<dbReference type="InterPro" id="IPR036412">
    <property type="entry name" value="HAD-like_sf"/>
</dbReference>
<feature type="region of interest" description="Disordered" evidence="3">
    <location>
        <begin position="623"/>
        <end position="713"/>
    </location>
</feature>
<evidence type="ECO:0000313" key="6">
    <source>
        <dbReference type="Proteomes" id="UP000886653"/>
    </source>
</evidence>
<comment type="caution">
    <text evidence="5">The sequence shown here is derived from an EMBL/GenBank/DDBJ whole genome shotgun (WGS) entry which is preliminary data.</text>
</comment>
<dbReference type="Pfam" id="PF08235">
    <property type="entry name" value="LNS2"/>
    <property type="match status" value="1"/>
</dbReference>
<dbReference type="GO" id="GO:0009062">
    <property type="term" value="P:fatty acid catabolic process"/>
    <property type="evidence" value="ECO:0007669"/>
    <property type="project" value="TreeGrafter"/>
</dbReference>
<organism evidence="5 6">
    <name type="scientific">Cronartium quercuum f. sp. fusiforme G11</name>
    <dbReference type="NCBI Taxonomy" id="708437"/>
    <lineage>
        <taxon>Eukaryota</taxon>
        <taxon>Fungi</taxon>
        <taxon>Dikarya</taxon>
        <taxon>Basidiomycota</taxon>
        <taxon>Pucciniomycotina</taxon>
        <taxon>Pucciniomycetes</taxon>
        <taxon>Pucciniales</taxon>
        <taxon>Coleosporiaceae</taxon>
        <taxon>Cronartium</taxon>
    </lineage>
</organism>
<feature type="region of interest" description="Disordered" evidence="3">
    <location>
        <begin position="1024"/>
        <end position="1050"/>
    </location>
</feature>
<feature type="compositionally biased region" description="Polar residues" evidence="3">
    <location>
        <begin position="623"/>
        <end position="644"/>
    </location>
</feature>
<evidence type="ECO:0000256" key="1">
    <source>
        <dbReference type="ARBA" id="ARBA00005476"/>
    </source>
</evidence>
<evidence type="ECO:0000256" key="3">
    <source>
        <dbReference type="SAM" id="MobiDB-lite"/>
    </source>
</evidence>
<name>A0A9P6NU01_9BASI</name>
<keyword evidence="6" id="KW-1185">Reference proteome</keyword>
<dbReference type="Proteomes" id="UP000886653">
    <property type="component" value="Unassembled WGS sequence"/>
</dbReference>
<feature type="compositionally biased region" description="Acidic residues" evidence="3">
    <location>
        <begin position="1135"/>
        <end position="1157"/>
    </location>
</feature>
<dbReference type="OrthoDB" id="4567at2759"/>
<feature type="domain" description="LNS2/PITP" evidence="4">
    <location>
        <begin position="764"/>
        <end position="920"/>
    </location>
</feature>
<feature type="compositionally biased region" description="Polar residues" evidence="3">
    <location>
        <begin position="156"/>
        <end position="174"/>
    </location>
</feature>
<feature type="compositionally biased region" description="Polar residues" evidence="3">
    <location>
        <begin position="681"/>
        <end position="693"/>
    </location>
</feature>
<dbReference type="EMBL" id="MU167227">
    <property type="protein sequence ID" value="KAG0149450.1"/>
    <property type="molecule type" value="Genomic_DNA"/>
</dbReference>
<feature type="compositionally biased region" description="Basic and acidic residues" evidence="3">
    <location>
        <begin position="566"/>
        <end position="576"/>
    </location>
</feature>
<dbReference type="InterPro" id="IPR013209">
    <property type="entry name" value="LNS2"/>
</dbReference>
<dbReference type="PANTHER" id="PTHR12181">
    <property type="entry name" value="LIPIN"/>
    <property type="match status" value="1"/>
</dbReference>
<dbReference type="SUPFAM" id="SSF56784">
    <property type="entry name" value="HAD-like"/>
    <property type="match status" value="1"/>
</dbReference>
<evidence type="ECO:0000313" key="5">
    <source>
        <dbReference type="EMBL" id="KAG0149450.1"/>
    </source>
</evidence>
<dbReference type="GO" id="GO:0008195">
    <property type="term" value="F:phosphatidate phosphatase activity"/>
    <property type="evidence" value="ECO:0007669"/>
    <property type="project" value="TreeGrafter"/>
</dbReference>
<dbReference type="PANTHER" id="PTHR12181:SF12">
    <property type="entry name" value="PHOSPHATIDATE PHOSPHATASE"/>
    <property type="match status" value="1"/>
</dbReference>
<feature type="compositionally biased region" description="Low complexity" evidence="3">
    <location>
        <begin position="326"/>
        <end position="337"/>
    </location>
</feature>
<feature type="region of interest" description="Disordered" evidence="3">
    <location>
        <begin position="147"/>
        <end position="200"/>
    </location>
</feature>
<keyword evidence="2" id="KW-0597">Phosphoprotein</keyword>
<dbReference type="InterPro" id="IPR026058">
    <property type="entry name" value="LIPIN"/>
</dbReference>
<gene>
    <name evidence="5" type="ORF">CROQUDRAFT_39727</name>
</gene>
<proteinExistence type="inferred from homology"/>
<dbReference type="InterPro" id="IPR023214">
    <property type="entry name" value="HAD_sf"/>
</dbReference>
<dbReference type="GO" id="GO:0005634">
    <property type="term" value="C:nucleus"/>
    <property type="evidence" value="ECO:0007669"/>
    <property type="project" value="UniProtKB-ARBA"/>
</dbReference>
<dbReference type="InterPro" id="IPR007651">
    <property type="entry name" value="Lipin_N"/>
</dbReference>
<dbReference type="InterPro" id="IPR031315">
    <property type="entry name" value="LNS2/PITP"/>
</dbReference>
<dbReference type="FunFam" id="3.40.50.1000:FF:000063">
    <property type="entry name" value="Nuclear elongation and deformation protein"/>
    <property type="match status" value="1"/>
</dbReference>
<comment type="similarity">
    <text evidence="1">Belongs to the lipin family.</text>
</comment>
<dbReference type="AlphaFoldDB" id="A0A9P6NU01"/>
<dbReference type="GO" id="GO:0019432">
    <property type="term" value="P:triglyceride biosynthetic process"/>
    <property type="evidence" value="ECO:0007669"/>
    <property type="project" value="TreeGrafter"/>
</dbReference>
<feature type="compositionally biased region" description="Basic residues" evidence="3">
    <location>
        <begin position="470"/>
        <end position="480"/>
    </location>
</feature>
<feature type="region of interest" description="Disordered" evidence="3">
    <location>
        <begin position="323"/>
        <end position="346"/>
    </location>
</feature>
<dbReference type="Gene3D" id="3.40.50.1000">
    <property type="entry name" value="HAD superfamily/HAD-like"/>
    <property type="match status" value="1"/>
</dbReference>
<sequence>MSWLGRAISSVGQYYKEINPATLSGAIDVIVVSTKRPSDESGEADGTLVEDLACSPWHVRFGKLSVLRPVERKVRILINDQPAPFSMKIGETGEAFFVFETDVDDLPDDLQTSPLVSPCLQAVEPSKDRISTELEVVPDFNDLGESELAGEPGEWSEQNSNIQDSCETVHSSPVSLPIRFKSEDGTQTSHGSVEADGGVDLKENPATAQQDEETIPQLGIGTIIPSMKVETDDQSCPSEPHEDGDEVRDAVRAQDSELASPVCPASDTHFIPHHLHQGTNLPSGDLMLDMDGYKMSEDTEEDLSRPNNIPESQFLAIKKIPHKTHSTPPLSSPSSSSQGDDNGANANEGQVMAFTKALLTCSERINNMLSPTDSASASQIAQKVEVMIDSIENEAGSSDLTPPKLADNKVVAGVDEDPDCIFSVERVEGANGLGSYDRFKLKCNRASHVFELSLYNPFDNQQDQPGRTSNSHHRGLRRPFNRQKFDENRISFEDFFTQDQTRRKGEIDEEANIIVKYNELFFLSWDNASTALTSLAILRKSVLNLKKTKTLRVINGAARIVPDSPIKPKKDSHADVPGEASAVQSTFETERAADKLPSPTPTTYSRPWSRWWYKSDRLSSAQMQQLRYHSEEPFSSNTQSQASDQPRGAHDPAPVSPPQSPRSLPAQFEADLTEPRGGPGQSSARQRSTSAHPSETEKEPAPTRCESSPPRKHYAKTLRLTSDQLKQLDLKKGMNTVSFSVRSSYSGFAVCTSRIFLWDSDFKICISDIDGTITKSDALGHVFTMIGRDWTHAGVAKLYTDIARNGYKLMYLTSRAIGQADTTREYLKGINQMGYTLPDGPVIMSPDRLMTSLHREVIMRKPEVFKMACLRDIQRLFGPNRKPFYAGFGNRITDALSYRTVEIPSSRIFTIDPNGEVKMELLELTGYKSSYIHMTDLVDQMFPPINRSSSMPEYTDFNFWRVDLGTTALLNDLDLNELLAPTFAQQLPASPALSARSIESTTAVSRLSFRLASLSLGRKASKPDLVKPAAAPKRGLSPSGLPAKPLDTDATSVRSWDTISRVIEEDSEVEDVVGAVPARMRSDSMPGSLPGSLEEQTLLESLRSEAFEINPRRKRVSSGATAAEAAGEGVGADGAEGEEEEDAEEGETNVEEDDDFPQMDFSAVPVRR</sequence>